<keyword evidence="3" id="KW-1185">Reference proteome</keyword>
<evidence type="ECO:0000256" key="1">
    <source>
        <dbReference type="SAM" id="Phobius"/>
    </source>
</evidence>
<reference evidence="4" key="1">
    <citation type="submission" date="2025-08" db="UniProtKB">
        <authorList>
            <consortium name="RefSeq"/>
        </authorList>
    </citation>
    <scope>IDENTIFICATION</scope>
</reference>
<evidence type="ECO:0000313" key="4">
    <source>
        <dbReference type="RefSeq" id="XP_014487850.1"/>
    </source>
</evidence>
<dbReference type="Pfam" id="PF03015">
    <property type="entry name" value="Sterile"/>
    <property type="match status" value="1"/>
</dbReference>
<feature type="transmembrane region" description="Helical" evidence="1">
    <location>
        <begin position="60"/>
        <end position="78"/>
    </location>
</feature>
<keyword evidence="1" id="KW-1133">Transmembrane helix</keyword>
<sequence>MSESDQLLFNFKMKGFNWPEYWGNSVKGMRLYLLKEDLSTLETSRIKWKRLYWIHYTTKFAFIFIVVVFTCNLLANIFL</sequence>
<dbReference type="GeneID" id="106751465"/>
<dbReference type="AlphaFoldDB" id="A0A6P3YA64"/>
<protein>
    <submittedName>
        <fullName evidence="4">Fatty acyl-CoA reductase 2-like</fullName>
    </submittedName>
</protein>
<organism evidence="3 4">
    <name type="scientific">Dinoponera quadriceps</name>
    <name type="common">South American ant</name>
    <dbReference type="NCBI Taxonomy" id="609295"/>
    <lineage>
        <taxon>Eukaryota</taxon>
        <taxon>Metazoa</taxon>
        <taxon>Ecdysozoa</taxon>
        <taxon>Arthropoda</taxon>
        <taxon>Hexapoda</taxon>
        <taxon>Insecta</taxon>
        <taxon>Pterygota</taxon>
        <taxon>Neoptera</taxon>
        <taxon>Endopterygota</taxon>
        <taxon>Hymenoptera</taxon>
        <taxon>Apocrita</taxon>
        <taxon>Aculeata</taxon>
        <taxon>Formicoidea</taxon>
        <taxon>Formicidae</taxon>
        <taxon>Ponerinae</taxon>
        <taxon>Ponerini</taxon>
        <taxon>Dinoponera</taxon>
    </lineage>
</organism>
<accession>A0A6P3YA64</accession>
<dbReference type="KEGG" id="dqu:106751465"/>
<dbReference type="Proteomes" id="UP000515204">
    <property type="component" value="Unplaced"/>
</dbReference>
<gene>
    <name evidence="4" type="primary">LOC106751465</name>
</gene>
<dbReference type="InterPro" id="IPR033640">
    <property type="entry name" value="FAR_C"/>
</dbReference>
<evidence type="ECO:0000313" key="3">
    <source>
        <dbReference type="Proteomes" id="UP000515204"/>
    </source>
</evidence>
<name>A0A6P3YA64_DINQU</name>
<feature type="domain" description="Fatty acyl-CoA reductase C-terminal" evidence="2">
    <location>
        <begin position="1"/>
        <end position="36"/>
    </location>
</feature>
<evidence type="ECO:0000259" key="2">
    <source>
        <dbReference type="Pfam" id="PF03015"/>
    </source>
</evidence>
<proteinExistence type="predicted"/>
<dbReference type="OrthoDB" id="7550235at2759"/>
<keyword evidence="1" id="KW-0472">Membrane</keyword>
<dbReference type="RefSeq" id="XP_014487850.1">
    <property type="nucleotide sequence ID" value="XM_014632364.1"/>
</dbReference>
<keyword evidence="1" id="KW-0812">Transmembrane</keyword>